<feature type="coiled-coil region" evidence="1">
    <location>
        <begin position="294"/>
        <end position="321"/>
    </location>
</feature>
<keyword evidence="1" id="KW-0175">Coiled coil</keyword>
<evidence type="ECO:0000313" key="3">
    <source>
        <dbReference type="Proteomes" id="UP001057375"/>
    </source>
</evidence>
<evidence type="ECO:0000313" key="2">
    <source>
        <dbReference type="EMBL" id="GKT27643.1"/>
    </source>
</evidence>
<gene>
    <name evidence="2" type="ORF">ADUPG1_013943</name>
</gene>
<protein>
    <submittedName>
        <fullName evidence="2">Uncharacterized protein</fullName>
    </submittedName>
</protein>
<evidence type="ECO:0000256" key="1">
    <source>
        <dbReference type="SAM" id="Coils"/>
    </source>
</evidence>
<sequence length="324" mass="37782">MLLQSVRSGIPEAVLLQLLREKQKDSGCLLGDIFGSTDVEKEEEGEEDEIKEALMYLLTEEEIQAELNHRVTHPQPRSIAQEMLKCKEIDATDDLKKLLSIIVASREEYERKKEEVRHVILHTFGMTSPQFPVWWNNEIDDIFSLVEKEEEGEEDEIKEALMYLLTEEEIQAELNHRVTHPQPRSIAQEMLKCKEIDATDDLKKLLSIIVASREEYERKKEEVRHVILLGDIFGSTDVEKEEEGEEDEIKEALMYLLTEEEIQAELNHRVTHPQPRSIAQEMLKCKEIDATDDLKKLLSIIVASREEYERKKEEVRVMLEESKK</sequence>
<accession>A0ABQ5K511</accession>
<comment type="caution">
    <text evidence="2">The sequence shown here is derived from an EMBL/GenBank/DDBJ whole genome shotgun (WGS) entry which is preliminary data.</text>
</comment>
<reference evidence="2" key="1">
    <citation type="submission" date="2022-03" db="EMBL/GenBank/DDBJ databases">
        <title>Draft genome sequence of Aduncisulcus paluster, a free-living microaerophilic Fornicata.</title>
        <authorList>
            <person name="Yuyama I."/>
            <person name="Kume K."/>
            <person name="Tamura T."/>
            <person name="Inagaki Y."/>
            <person name="Hashimoto T."/>
        </authorList>
    </citation>
    <scope>NUCLEOTIDE SEQUENCE</scope>
    <source>
        <strain evidence="2">NY0171</strain>
    </source>
</reference>
<keyword evidence="3" id="KW-1185">Reference proteome</keyword>
<organism evidence="2 3">
    <name type="scientific">Aduncisulcus paluster</name>
    <dbReference type="NCBI Taxonomy" id="2918883"/>
    <lineage>
        <taxon>Eukaryota</taxon>
        <taxon>Metamonada</taxon>
        <taxon>Carpediemonas-like organisms</taxon>
        <taxon>Aduncisulcus</taxon>
    </lineage>
</organism>
<dbReference type="Proteomes" id="UP001057375">
    <property type="component" value="Unassembled WGS sequence"/>
</dbReference>
<dbReference type="EMBL" id="BQXS01012760">
    <property type="protein sequence ID" value="GKT27643.1"/>
    <property type="molecule type" value="Genomic_DNA"/>
</dbReference>
<name>A0ABQ5K511_9EUKA</name>
<proteinExistence type="predicted"/>